<dbReference type="Pfam" id="PF22515">
    <property type="entry name" value="DUF6996"/>
    <property type="match status" value="1"/>
</dbReference>
<dbReference type="EMBL" id="FOHN01000013">
    <property type="protein sequence ID" value="SET28289.1"/>
    <property type="molecule type" value="Genomic_DNA"/>
</dbReference>
<dbReference type="Pfam" id="PF22518">
    <property type="entry name" value="DUF6997"/>
    <property type="match status" value="1"/>
</dbReference>
<dbReference type="InterPro" id="IPR054265">
    <property type="entry name" value="DUF6996"/>
</dbReference>
<dbReference type="OrthoDB" id="9774819at2"/>
<feature type="domain" description="DUF6997" evidence="2">
    <location>
        <begin position="89"/>
        <end position="262"/>
    </location>
</feature>
<organism evidence="4 5">
    <name type="scientific">[Clostridium] polysaccharolyticum</name>
    <dbReference type="NCBI Taxonomy" id="29364"/>
    <lineage>
        <taxon>Bacteria</taxon>
        <taxon>Bacillati</taxon>
        <taxon>Bacillota</taxon>
        <taxon>Clostridia</taxon>
        <taxon>Lachnospirales</taxon>
        <taxon>Lachnospiraceae</taxon>
    </lineage>
</organism>
<evidence type="ECO:0000313" key="5">
    <source>
        <dbReference type="Proteomes" id="UP000199800"/>
    </source>
</evidence>
<dbReference type="InterPro" id="IPR054266">
    <property type="entry name" value="DUF6997"/>
</dbReference>
<gene>
    <name evidence="4" type="ORF">SAMN04487772_11345</name>
</gene>
<name>A0A1I0D9T1_9FIRM</name>
<sequence>MKFNNAEGITESVTLNDKAWDCIFERYDIVEQVRKNGMFHITASQIKEFREPRLMTKFDTRDSIPRAFGKGKEKMSILPDSRGSYVIGYFDTYLEFPDMERRIKHVEFPDYLQTISKRNINSEANVINVLGVTNILEDFLSENGMIQTISGRMKSGVFDFFIQDTRQQVFHKIAVKNAQIEVDAGFENQNCVCIMEAKNVVHKDFIVRQLYYPYRCWEEKVGKPVRTVFMVYSNNVFRLLEYEFTQTDCYSSIQFIRQKNYSFEDVDIKHSDLMECYQRTRALKEPREIPFIQADSFNTVISLLEIVTEEPKTIAEISSRIGFATRQGDYYFNAAKYLGLTEKITDADGSKKVELSALGKRVMNLPYKERQLMYIELMFQHEIFRETFFPSAIAGRLVDKDFIQKKMSELNVCGPNLVGRRASSVMGWLRWIFSIINE</sequence>
<dbReference type="Proteomes" id="UP000199800">
    <property type="component" value="Unassembled WGS sequence"/>
</dbReference>
<evidence type="ECO:0000313" key="4">
    <source>
        <dbReference type="EMBL" id="SET28289.1"/>
    </source>
</evidence>
<dbReference type="InterPro" id="IPR055650">
    <property type="entry name" value="DUF7226"/>
</dbReference>
<proteinExistence type="predicted"/>
<protein>
    <submittedName>
        <fullName evidence="4">Uncharacterized protein</fullName>
    </submittedName>
</protein>
<reference evidence="4 5" key="1">
    <citation type="submission" date="2016-10" db="EMBL/GenBank/DDBJ databases">
        <authorList>
            <person name="de Groot N.N."/>
        </authorList>
    </citation>
    <scope>NUCLEOTIDE SEQUENCE [LARGE SCALE GENOMIC DNA]</scope>
    <source>
        <strain evidence="4 5">DSM 1801</strain>
    </source>
</reference>
<dbReference type="AlphaFoldDB" id="A0A1I0D9T1"/>
<feature type="domain" description="DUF7226" evidence="3">
    <location>
        <begin position="300"/>
        <end position="436"/>
    </location>
</feature>
<dbReference type="STRING" id="29364.SAMN04487772_11345"/>
<evidence type="ECO:0000259" key="2">
    <source>
        <dbReference type="Pfam" id="PF22518"/>
    </source>
</evidence>
<evidence type="ECO:0000259" key="3">
    <source>
        <dbReference type="Pfam" id="PF23871"/>
    </source>
</evidence>
<keyword evidence="5" id="KW-1185">Reference proteome</keyword>
<evidence type="ECO:0000259" key="1">
    <source>
        <dbReference type="Pfam" id="PF22515"/>
    </source>
</evidence>
<accession>A0A1I0D9T1</accession>
<dbReference type="RefSeq" id="WP_092478028.1">
    <property type="nucleotide sequence ID" value="NZ_FOHN01000013.1"/>
</dbReference>
<feature type="domain" description="DUF6996" evidence="1">
    <location>
        <begin position="17"/>
        <end position="87"/>
    </location>
</feature>
<dbReference type="Pfam" id="PF23871">
    <property type="entry name" value="DUF7226"/>
    <property type="match status" value="1"/>
</dbReference>